<keyword evidence="1" id="KW-0472">Membrane</keyword>
<feature type="transmembrane region" description="Helical" evidence="1">
    <location>
        <begin position="69"/>
        <end position="94"/>
    </location>
</feature>
<proteinExistence type="predicted"/>
<feature type="transmembrane region" description="Helical" evidence="1">
    <location>
        <begin position="118"/>
        <end position="146"/>
    </location>
</feature>
<feature type="transmembrane region" description="Helical" evidence="1">
    <location>
        <begin position="29"/>
        <end position="49"/>
    </location>
</feature>
<protein>
    <recommendedName>
        <fullName evidence="4">Transmembrane protein</fullName>
    </recommendedName>
</protein>
<evidence type="ECO:0000313" key="3">
    <source>
        <dbReference type="Proteomes" id="UP001596018"/>
    </source>
</evidence>
<dbReference type="EMBL" id="JBHSMM010000001">
    <property type="protein sequence ID" value="MFC5440156.1"/>
    <property type="molecule type" value="Genomic_DNA"/>
</dbReference>
<accession>A0ABW0JWU3</accession>
<evidence type="ECO:0000256" key="1">
    <source>
        <dbReference type="SAM" id="Phobius"/>
    </source>
</evidence>
<evidence type="ECO:0008006" key="4">
    <source>
        <dbReference type="Google" id="ProtNLM"/>
    </source>
</evidence>
<keyword evidence="3" id="KW-1185">Reference proteome</keyword>
<comment type="caution">
    <text evidence="2">The sequence shown here is derived from an EMBL/GenBank/DDBJ whole genome shotgun (WGS) entry which is preliminary data.</text>
</comment>
<sequence>MKDEKVSLVESLAMFNALSIEIRSKIDGLVKQVLFLSGGVQAITIGAFFSGKPPHFPAPATELLRWGWLSLSVCIVLCLVFMLGHVLTMICVGLESKKKLEQDRSGAEVLVAPKPLRVLNWVVGLSAFVCCAAGMITISLAAMALIGDPAGS</sequence>
<evidence type="ECO:0000313" key="2">
    <source>
        <dbReference type="EMBL" id="MFC5440156.1"/>
    </source>
</evidence>
<gene>
    <name evidence="2" type="ORF">ACFPK0_09050</name>
</gene>
<keyword evidence="1" id="KW-1133">Transmembrane helix</keyword>
<organism evidence="2 3">
    <name type="scientific">Rhodanobacter ginsenosidimutans</name>
    <dbReference type="NCBI Taxonomy" id="490571"/>
    <lineage>
        <taxon>Bacteria</taxon>
        <taxon>Pseudomonadati</taxon>
        <taxon>Pseudomonadota</taxon>
        <taxon>Gammaproteobacteria</taxon>
        <taxon>Lysobacterales</taxon>
        <taxon>Rhodanobacteraceae</taxon>
        <taxon>Rhodanobacter</taxon>
    </lineage>
</organism>
<dbReference type="RefSeq" id="WP_377339967.1">
    <property type="nucleotide sequence ID" value="NZ_JALBWS010000012.1"/>
</dbReference>
<keyword evidence="1" id="KW-0812">Transmembrane</keyword>
<dbReference type="Proteomes" id="UP001596018">
    <property type="component" value="Unassembled WGS sequence"/>
</dbReference>
<name>A0ABW0JWU3_9GAMM</name>
<reference evidence="3" key="1">
    <citation type="journal article" date="2019" name="Int. J. Syst. Evol. Microbiol.">
        <title>The Global Catalogue of Microorganisms (GCM) 10K type strain sequencing project: providing services to taxonomists for standard genome sequencing and annotation.</title>
        <authorList>
            <consortium name="The Broad Institute Genomics Platform"/>
            <consortium name="The Broad Institute Genome Sequencing Center for Infectious Disease"/>
            <person name="Wu L."/>
            <person name="Ma J."/>
        </authorList>
    </citation>
    <scope>NUCLEOTIDE SEQUENCE [LARGE SCALE GENOMIC DNA]</scope>
    <source>
        <strain evidence="3">KACC 12822</strain>
    </source>
</reference>